<gene>
    <name evidence="4" type="ORF">CYCCA115_LOCUS19946</name>
</gene>
<dbReference type="Pfam" id="PF03435">
    <property type="entry name" value="Sacchrp_dh_NADP"/>
    <property type="match status" value="1"/>
</dbReference>
<dbReference type="GO" id="GO:0005739">
    <property type="term" value="C:mitochondrion"/>
    <property type="evidence" value="ECO:0007669"/>
    <property type="project" value="TreeGrafter"/>
</dbReference>
<sequence>MMSKKEVDITVYGATSFVAKHVIRYLVEAAAQKDHPPKSFVVALGGRSKTKLEALQKKFAAGNEAATKMFAPIVFVADGNDLEGLKKIAQKSKVVLNCAGPYSKYSSNVVAACAEHGADYVDFTGETNWVAEMRLKYSAMAKKSGARIVSLCGYDSIPSDLALFAAVQALRGKAPNAKIESGTIYHQAMGGANGGTIHTALDMPVDLKRDVFKTTTAGTKQTLRKVPFLMGDPLQLTHPQTVRHNPDFEATRNRYALSEWLNQLLNFHSEFSYGVSIPMFMSPINMKVLHASSIALKYGPNFKVRERFLPCGFVWTRVLGIMGFIPAICMQLVLFATIALLKMPYLGKAIADFLTPPGSGVPDSISALGTTAVYATVTSDVKDLSGKVDRGYAYLSFKGDAGNWTTAQCICESAFCLIFDKDSLPKRSEDGFGTPAEIFGDVLIKRFKETKVRPVDVQINVRTDVNKNEMKVYINDM</sequence>
<dbReference type="InterPro" id="IPR005097">
    <property type="entry name" value="Sacchrp_dh_NADP-bd"/>
</dbReference>
<dbReference type="Gene3D" id="3.40.50.720">
    <property type="entry name" value="NAD(P)-binding Rossmann-like Domain"/>
    <property type="match status" value="1"/>
</dbReference>
<comment type="caution">
    <text evidence="4">The sequence shown here is derived from an EMBL/GenBank/DDBJ whole genome shotgun (WGS) entry which is preliminary data.</text>
</comment>
<dbReference type="GO" id="GO:0005886">
    <property type="term" value="C:plasma membrane"/>
    <property type="evidence" value="ECO:0007669"/>
    <property type="project" value="TreeGrafter"/>
</dbReference>
<name>A0AAD2JLX4_9STRA</name>
<keyword evidence="2" id="KW-0812">Transmembrane</keyword>
<evidence type="ECO:0000313" key="4">
    <source>
        <dbReference type="EMBL" id="CAJ1962971.1"/>
    </source>
</evidence>
<dbReference type="SUPFAM" id="SSF51735">
    <property type="entry name" value="NAD(P)-binding Rossmann-fold domains"/>
    <property type="match status" value="1"/>
</dbReference>
<dbReference type="AlphaFoldDB" id="A0AAD2JLX4"/>
<dbReference type="GO" id="GO:0009247">
    <property type="term" value="P:glycolipid biosynthetic process"/>
    <property type="evidence" value="ECO:0007669"/>
    <property type="project" value="TreeGrafter"/>
</dbReference>
<keyword evidence="2" id="KW-0472">Membrane</keyword>
<dbReference type="InterPro" id="IPR036291">
    <property type="entry name" value="NAD(P)-bd_dom_sf"/>
</dbReference>
<dbReference type="GO" id="GO:0005811">
    <property type="term" value="C:lipid droplet"/>
    <property type="evidence" value="ECO:0007669"/>
    <property type="project" value="TreeGrafter"/>
</dbReference>
<organism evidence="4 5">
    <name type="scientific">Cylindrotheca closterium</name>
    <dbReference type="NCBI Taxonomy" id="2856"/>
    <lineage>
        <taxon>Eukaryota</taxon>
        <taxon>Sar</taxon>
        <taxon>Stramenopiles</taxon>
        <taxon>Ochrophyta</taxon>
        <taxon>Bacillariophyta</taxon>
        <taxon>Bacillariophyceae</taxon>
        <taxon>Bacillariophycidae</taxon>
        <taxon>Bacillariales</taxon>
        <taxon>Bacillariaceae</taxon>
        <taxon>Cylindrotheca</taxon>
    </lineage>
</organism>
<feature type="domain" description="Saccharopine dehydrogenase NADP binding" evidence="3">
    <location>
        <begin position="11"/>
        <end position="149"/>
    </location>
</feature>
<keyword evidence="5" id="KW-1185">Reference proteome</keyword>
<feature type="transmembrane region" description="Helical" evidence="2">
    <location>
        <begin position="314"/>
        <end position="341"/>
    </location>
</feature>
<proteinExistence type="inferred from homology"/>
<dbReference type="InterPro" id="IPR051276">
    <property type="entry name" value="Saccharopine_DH-like_oxidrdct"/>
</dbReference>
<dbReference type="PANTHER" id="PTHR12286">
    <property type="entry name" value="SACCHAROPINE DEHYDROGENASE-LIKE OXIDOREDUCTASE"/>
    <property type="match status" value="1"/>
</dbReference>
<keyword evidence="2" id="KW-1133">Transmembrane helix</keyword>
<dbReference type="EMBL" id="CAKOGP040002125">
    <property type="protein sequence ID" value="CAJ1962971.1"/>
    <property type="molecule type" value="Genomic_DNA"/>
</dbReference>
<evidence type="ECO:0000256" key="2">
    <source>
        <dbReference type="SAM" id="Phobius"/>
    </source>
</evidence>
<protein>
    <recommendedName>
        <fullName evidence="3">Saccharopine dehydrogenase NADP binding domain-containing protein</fullName>
    </recommendedName>
</protein>
<evidence type="ECO:0000313" key="5">
    <source>
        <dbReference type="Proteomes" id="UP001295423"/>
    </source>
</evidence>
<dbReference type="Proteomes" id="UP001295423">
    <property type="component" value="Unassembled WGS sequence"/>
</dbReference>
<dbReference type="PANTHER" id="PTHR12286:SF5">
    <property type="entry name" value="SACCHAROPINE DEHYDROGENASE-LIKE OXIDOREDUCTASE"/>
    <property type="match status" value="1"/>
</dbReference>
<evidence type="ECO:0000259" key="3">
    <source>
        <dbReference type="Pfam" id="PF03435"/>
    </source>
</evidence>
<evidence type="ECO:0000256" key="1">
    <source>
        <dbReference type="ARBA" id="ARBA00038048"/>
    </source>
</evidence>
<comment type="similarity">
    <text evidence="1">Belongs to the saccharopine dehydrogenase family.</text>
</comment>
<reference evidence="4" key="1">
    <citation type="submission" date="2023-08" db="EMBL/GenBank/DDBJ databases">
        <authorList>
            <person name="Audoor S."/>
            <person name="Bilcke G."/>
        </authorList>
    </citation>
    <scope>NUCLEOTIDE SEQUENCE</scope>
</reference>
<accession>A0AAD2JLX4</accession>